<dbReference type="RefSeq" id="WP_128214193.1">
    <property type="nucleotide sequence ID" value="NZ_CP025746.1"/>
</dbReference>
<evidence type="ECO:0000313" key="1">
    <source>
        <dbReference type="EMBL" id="QAA33470.1"/>
    </source>
</evidence>
<sequence length="246" mass="29217">MAFYSNEQVIQSFKLYSTLAMKGYGEKEDLRLYLSDDVIRGIVDQFAREVDCTIFSSGELIYMIPIAKHSIFHVSNEELRKAYLPSKAVNLDLYLLYVSVIVLFGEFYDSYQTNEATRDFITISDWLESLNHRIFMLTEHEEEKLKTLDQEFEYNWSAIIQKWTDMDEIKEKVKSQDARTISRKSFLNTVKKFLEDQELIKDIGNEELELTEKAKTIVQRYYMEYDYNRGILDFMYNMDKKKGDDN</sequence>
<protein>
    <submittedName>
        <fullName evidence="1">Non-ribosomal peptide synthetase module</fullName>
    </submittedName>
</protein>
<keyword evidence="2" id="KW-1185">Reference proteome</keyword>
<gene>
    <name evidence="1" type="ORF">C1I91_18465</name>
</gene>
<evidence type="ECO:0000313" key="2">
    <source>
        <dbReference type="Proteomes" id="UP000286268"/>
    </source>
</evidence>
<dbReference type="InterPro" id="IPR045707">
    <property type="entry name" value="DUF6063"/>
</dbReference>
<dbReference type="AlphaFoldDB" id="A0A3R5THC3"/>
<reference evidence="1 2" key="1">
    <citation type="submission" date="2018-01" db="EMBL/GenBank/DDBJ databases">
        <title>Genome Sequencing and Assembly of Anaerobacter polyendosporus strain CT4.</title>
        <authorList>
            <person name="Tachaapaikoon C."/>
            <person name="Sutheeworapong S."/>
            <person name="Jenjaroenpun P."/>
            <person name="Wongsurawat T."/>
            <person name="Nookeaw I."/>
            <person name="Cheawchanlertfa P."/>
            <person name="Kosugi A."/>
            <person name="Cheevadhanarak S."/>
            <person name="Ratanakhanokchai K."/>
        </authorList>
    </citation>
    <scope>NUCLEOTIDE SEQUENCE [LARGE SCALE GENOMIC DNA]</scope>
    <source>
        <strain evidence="1 2">CT4</strain>
    </source>
</reference>
<dbReference type="Pfam" id="PF19539">
    <property type="entry name" value="DUF6063"/>
    <property type="match status" value="1"/>
</dbReference>
<accession>A0A3R5THC3</accession>
<name>A0A3R5THC3_9CLOT</name>
<dbReference type="KEGG" id="cmah:C1I91_18465"/>
<proteinExistence type="predicted"/>
<organism evidence="1 2">
    <name type="scientific">Clostridium manihotivorum</name>
    <dbReference type="NCBI Taxonomy" id="2320868"/>
    <lineage>
        <taxon>Bacteria</taxon>
        <taxon>Bacillati</taxon>
        <taxon>Bacillota</taxon>
        <taxon>Clostridia</taxon>
        <taxon>Eubacteriales</taxon>
        <taxon>Clostridiaceae</taxon>
        <taxon>Clostridium</taxon>
    </lineage>
</organism>
<dbReference type="OrthoDB" id="1888255at2"/>
<dbReference type="EMBL" id="CP025746">
    <property type="protein sequence ID" value="QAA33470.1"/>
    <property type="molecule type" value="Genomic_DNA"/>
</dbReference>
<dbReference type="Proteomes" id="UP000286268">
    <property type="component" value="Chromosome"/>
</dbReference>